<feature type="compositionally biased region" description="Polar residues" evidence="1">
    <location>
        <begin position="320"/>
        <end position="330"/>
    </location>
</feature>
<gene>
    <name evidence="2" type="ORF">KVV02_008455</name>
</gene>
<feature type="compositionally biased region" description="Low complexity" evidence="1">
    <location>
        <begin position="7"/>
        <end position="36"/>
    </location>
</feature>
<dbReference type="Proteomes" id="UP000717515">
    <property type="component" value="Unassembled WGS sequence"/>
</dbReference>
<feature type="region of interest" description="Disordered" evidence="1">
    <location>
        <begin position="429"/>
        <end position="461"/>
    </location>
</feature>
<feature type="region of interest" description="Disordered" evidence="1">
    <location>
        <begin position="261"/>
        <end position="336"/>
    </location>
</feature>
<feature type="compositionally biased region" description="Basic and acidic residues" evidence="1">
    <location>
        <begin position="364"/>
        <end position="373"/>
    </location>
</feature>
<feature type="region of interest" description="Disordered" evidence="1">
    <location>
        <begin position="356"/>
        <end position="395"/>
    </location>
</feature>
<dbReference type="AlphaFoldDB" id="A0A9P8A299"/>
<protein>
    <submittedName>
        <fullName evidence="2">Uncharacterized protein</fullName>
    </submittedName>
</protein>
<feature type="compositionally biased region" description="Basic and acidic residues" evidence="1">
    <location>
        <begin position="266"/>
        <end position="277"/>
    </location>
</feature>
<evidence type="ECO:0000313" key="3">
    <source>
        <dbReference type="Proteomes" id="UP000717515"/>
    </source>
</evidence>
<organism evidence="2 3">
    <name type="scientific">Mortierella alpina</name>
    <name type="common">Oleaginous fungus</name>
    <name type="synonym">Mortierella renispora</name>
    <dbReference type="NCBI Taxonomy" id="64518"/>
    <lineage>
        <taxon>Eukaryota</taxon>
        <taxon>Fungi</taxon>
        <taxon>Fungi incertae sedis</taxon>
        <taxon>Mucoromycota</taxon>
        <taxon>Mortierellomycotina</taxon>
        <taxon>Mortierellomycetes</taxon>
        <taxon>Mortierellales</taxon>
        <taxon>Mortierellaceae</taxon>
        <taxon>Mortierella</taxon>
    </lineage>
</organism>
<reference evidence="2" key="1">
    <citation type="submission" date="2021-07" db="EMBL/GenBank/DDBJ databases">
        <title>Draft genome of Mortierella alpina, strain LL118, isolated from an aspen leaf litter sample.</title>
        <authorList>
            <person name="Yang S."/>
            <person name="Vinatzer B.A."/>
        </authorList>
    </citation>
    <scope>NUCLEOTIDE SEQUENCE</scope>
    <source>
        <strain evidence="2">LL118</strain>
    </source>
</reference>
<comment type="caution">
    <text evidence="2">The sequence shown here is derived from an EMBL/GenBank/DDBJ whole genome shotgun (WGS) entry which is preliminary data.</text>
</comment>
<accession>A0A9P8A299</accession>
<name>A0A9P8A299_MORAP</name>
<feature type="compositionally biased region" description="Basic and acidic residues" evidence="1">
    <location>
        <begin position="298"/>
        <end position="319"/>
    </location>
</feature>
<feature type="region of interest" description="Disordered" evidence="1">
    <location>
        <begin position="1"/>
        <end position="37"/>
    </location>
</feature>
<proteinExistence type="predicted"/>
<dbReference type="EMBL" id="JAIFTL010000224">
    <property type="protein sequence ID" value="KAG9321161.1"/>
    <property type="molecule type" value="Genomic_DNA"/>
</dbReference>
<sequence>MAVDNKPTTASADSASPDTTSTHSASNHGNSNSSRSIFSVTVDPNALEQELDQAAQALHSTVNSLLNTMQSSVFGGLETLSREMSALEHTSKTFLEDHHPYHAVQSRFPWSLRTDGPKKRYRITIEELPPLEDAGAKKVLTTTTASGTVSDGEDFTITQGKAGTADEGKTVITASVAPGLLDWLLFTTHEDSFFRRLGHQQQQQQSETTDYDMVGGTRIQELKDEREEPLQEVAKKRVVPALVEKVKQVGTNWEKDARQWWHSKAQRSEEARRGRETEELDNEFLDRQHHLFTGVRAQNDRDQDEERHSRRWPRGESWARSESYSQTTVTRPDGTVEHRTVNSVNGETETVVKIQHPDGSVEETVTHHQDSDPSRQNSHRHGRQHDGQYGGFRDRWAHRRQNQYLYEGEEDRERDAVAAVVAEAIAAEKEAEAEEYQQQQQQQGKSRSWPPKAWTRRQERD</sequence>
<evidence type="ECO:0000313" key="2">
    <source>
        <dbReference type="EMBL" id="KAG9321161.1"/>
    </source>
</evidence>
<evidence type="ECO:0000256" key="1">
    <source>
        <dbReference type="SAM" id="MobiDB-lite"/>
    </source>
</evidence>